<evidence type="ECO:0000313" key="5">
    <source>
        <dbReference type="EMBL" id="KGM34620.1"/>
    </source>
</evidence>
<dbReference type="GO" id="GO:0015833">
    <property type="term" value="P:peptide transport"/>
    <property type="evidence" value="ECO:0007669"/>
    <property type="project" value="TreeGrafter"/>
</dbReference>
<dbReference type="Gene3D" id="3.10.105.10">
    <property type="entry name" value="Dipeptide-binding Protein, Domain 3"/>
    <property type="match status" value="1"/>
</dbReference>
<dbReference type="InterPro" id="IPR000914">
    <property type="entry name" value="SBP_5_dom"/>
</dbReference>
<dbReference type="SUPFAM" id="SSF53850">
    <property type="entry name" value="Periplasmic binding protein-like II"/>
    <property type="match status" value="1"/>
</dbReference>
<dbReference type="InterPro" id="IPR030678">
    <property type="entry name" value="Peptide/Ni-bd"/>
</dbReference>
<sequence length="612" mass="69521">MLSVAGASIPLPRAFAQATPGGRPGFKPPTYYVPLLGQPAKYPKDFDHWDYVNPDAPKGGRLVLGAYGTFDTLNYFAGNGNAPSVLISAIYDSLLTSNLDELGTDYADVAETLEFSEDGLQLICTMREGPRFHDGTPMTAADIVFTNDLFRDKSPYLKARFYGYMDRIEALDDRTVRFVAKNLDNPLILKIIAGMPILPKHWWTGRDFDSPIMEPLLGSGARQISAVDPGRSFTLKRVPDYWGKDLPQNKGQGNFDEVTYQYYRDQSVLYEALKSGETDFMSITTPQEWVTGFKGVKGVETGALKLEELPSEGPQSTGYLNFNLRRPLFSDVRVRRAFNYLFDFESTQKTSYYGMYKRPRAYFANTPFEFEGLPQGRELEILERYKGRISDEVLTTEFVQPTTDGNGNIRANMRAAIDLLKQAGWENRNNQLVNTATGAVASLEIIYFASDMEKTVLPFVQNLKRVGVQATARFLDTAQFRLRLNEFQFDIMPIFWPAFYPPGQELRSFWNSQYADRSGSENSWGIKDPVLDELVDLAIAADNWDEKVAACRALNRYAAWQFLSIGLYYDPVDRIAYWDMFGRPDTRPKYDVGFSTWWFDGKNPKALRGQRR</sequence>
<dbReference type="GO" id="GO:0042884">
    <property type="term" value="P:microcin transport"/>
    <property type="evidence" value="ECO:0007669"/>
    <property type="project" value="TreeGrafter"/>
</dbReference>
<evidence type="ECO:0000256" key="1">
    <source>
        <dbReference type="ARBA" id="ARBA00004418"/>
    </source>
</evidence>
<dbReference type="PANTHER" id="PTHR30290">
    <property type="entry name" value="PERIPLASMIC BINDING COMPONENT OF ABC TRANSPORTER"/>
    <property type="match status" value="1"/>
</dbReference>
<dbReference type="CDD" id="cd08497">
    <property type="entry name" value="MbnE-like"/>
    <property type="match status" value="1"/>
</dbReference>
<feature type="domain" description="Solute-binding protein family 5" evidence="4">
    <location>
        <begin position="108"/>
        <end position="513"/>
    </location>
</feature>
<evidence type="ECO:0000313" key="6">
    <source>
        <dbReference type="Proteomes" id="UP000029995"/>
    </source>
</evidence>
<organism evidence="5 6">
    <name type="scientific">Inquilinus limosus MP06</name>
    <dbReference type="NCBI Taxonomy" id="1398085"/>
    <lineage>
        <taxon>Bacteria</taxon>
        <taxon>Pseudomonadati</taxon>
        <taxon>Pseudomonadota</taxon>
        <taxon>Alphaproteobacteria</taxon>
        <taxon>Rhodospirillales</taxon>
        <taxon>Rhodospirillaceae</taxon>
        <taxon>Inquilinus</taxon>
    </lineage>
</organism>
<dbReference type="AlphaFoldDB" id="A0A0A0D981"/>
<dbReference type="GO" id="GO:0030288">
    <property type="term" value="C:outer membrane-bounded periplasmic space"/>
    <property type="evidence" value="ECO:0007669"/>
    <property type="project" value="TreeGrafter"/>
</dbReference>
<dbReference type="Pfam" id="PF00496">
    <property type="entry name" value="SBP_bac_5"/>
    <property type="match status" value="1"/>
</dbReference>
<evidence type="ECO:0000256" key="3">
    <source>
        <dbReference type="ARBA" id="ARBA00022729"/>
    </source>
</evidence>
<protein>
    <recommendedName>
        <fullName evidence="4">Solute-binding protein family 5 domain-containing protein</fullName>
    </recommendedName>
</protein>
<evidence type="ECO:0000256" key="2">
    <source>
        <dbReference type="ARBA" id="ARBA00005695"/>
    </source>
</evidence>
<keyword evidence="3" id="KW-0732">Signal</keyword>
<gene>
    <name evidence="5" type="ORF">P409_09185</name>
</gene>
<dbReference type="InterPro" id="IPR039424">
    <property type="entry name" value="SBP_5"/>
</dbReference>
<comment type="similarity">
    <text evidence="2">Belongs to the bacterial solute-binding protein 5 family.</text>
</comment>
<dbReference type="Gene3D" id="3.40.190.10">
    <property type="entry name" value="Periplasmic binding protein-like II"/>
    <property type="match status" value="1"/>
</dbReference>
<reference evidence="5 6" key="1">
    <citation type="submission" date="2014-01" db="EMBL/GenBank/DDBJ databases">
        <title>Genome sequence determination for a cystic fibrosis isolate, Inquilinus limosus.</title>
        <authorList>
            <person name="Pino M."/>
            <person name="Di Conza J."/>
            <person name="Gutkind G."/>
        </authorList>
    </citation>
    <scope>NUCLEOTIDE SEQUENCE [LARGE SCALE GENOMIC DNA]</scope>
    <source>
        <strain evidence="5 6">MP06</strain>
    </source>
</reference>
<comment type="caution">
    <text evidence="5">The sequence shown here is derived from an EMBL/GenBank/DDBJ whole genome shotgun (WGS) entry which is preliminary data.</text>
</comment>
<dbReference type="Proteomes" id="UP000029995">
    <property type="component" value="Unassembled WGS sequence"/>
</dbReference>
<proteinExistence type="inferred from homology"/>
<dbReference type="GO" id="GO:0043190">
    <property type="term" value="C:ATP-binding cassette (ABC) transporter complex"/>
    <property type="evidence" value="ECO:0007669"/>
    <property type="project" value="InterPro"/>
</dbReference>
<accession>A0A0A0D981</accession>
<comment type="subcellular location">
    <subcellularLocation>
        <location evidence="1">Periplasm</location>
    </subcellularLocation>
</comment>
<dbReference type="PIRSF" id="PIRSF002741">
    <property type="entry name" value="MppA"/>
    <property type="match status" value="1"/>
</dbReference>
<dbReference type="EMBL" id="JANX01000080">
    <property type="protein sequence ID" value="KGM34620.1"/>
    <property type="molecule type" value="Genomic_DNA"/>
</dbReference>
<evidence type="ECO:0000259" key="4">
    <source>
        <dbReference type="Pfam" id="PF00496"/>
    </source>
</evidence>
<name>A0A0A0D981_9PROT</name>
<dbReference type="PANTHER" id="PTHR30290:SF64">
    <property type="entry name" value="ABC TRANSPORTER PERIPLASMIC BINDING PROTEIN"/>
    <property type="match status" value="1"/>
</dbReference>
<dbReference type="GO" id="GO:1904680">
    <property type="term" value="F:peptide transmembrane transporter activity"/>
    <property type="evidence" value="ECO:0007669"/>
    <property type="project" value="TreeGrafter"/>
</dbReference>